<gene>
    <name evidence="4" type="primary">Sp212</name>
</gene>
<dbReference type="CDD" id="cd00190">
    <property type="entry name" value="Tryp_SPc"/>
    <property type="match status" value="1"/>
</dbReference>
<dbReference type="GeneID" id="108016406"/>
<dbReference type="PANTHER" id="PTHR24260">
    <property type="match status" value="1"/>
</dbReference>
<name>A0AB39ZNU8_DROSZ</name>
<dbReference type="PROSITE" id="PS50240">
    <property type="entry name" value="TRYPSIN_DOM"/>
    <property type="match status" value="1"/>
</dbReference>
<sequence length="512" mass="56319">MGLEFAVLVSLIALAGGQFLPENTCPEYFQYVNDPFTGLQGEITLPTLSQGRINVRFWQLGNNDASAVGNLNPYPDDDSIKRARGPYKFRVSLRWNPPKLTQLLFNGQLLCSAREDAGGQNETYFNRFYVIFRSEPLSPFPSIVSNPIPRGGTNVDVQSVFYSTNGGDFEPAFRQPWRTFSDRRPSLRPQLASPAPTPTEIFWDPPARSVPLLPPPVASNPPPIATNPPPIATNPPPIATNPPPVAPPQNFNPRTSSSLITCGREGSLIPFIVRGEEYPRGQYPWLSAVFHKVSRSLSFKCGGSLISASIVITAAHCVHKMSENNVVIGLGRYDLDDYAEEGAEMRNVRRLLWHPEYSTRSYSDADIALITIERAVTFSDIIAPICMWTAEASSTASSSGFIAGWGRDESDSRTQYPRVVEAKIASPTVCASTWRGSMMVTDRSLCAGNRDGSGPCLGDSGGGLMVKQGDRWLLRGIVSIGERGPSNKCQLNQYVLYCDLSKHIDWINDNIR</sequence>
<accession>A0AB39ZNU8</accession>
<dbReference type="PROSITE" id="PS00134">
    <property type="entry name" value="TRYPSIN_HIS"/>
    <property type="match status" value="1"/>
</dbReference>
<dbReference type="Proteomes" id="UP001652628">
    <property type="component" value="Chromosome 3"/>
</dbReference>
<dbReference type="Pfam" id="PF16030">
    <property type="entry name" value="GD_N"/>
    <property type="match status" value="1"/>
</dbReference>
<dbReference type="InterPro" id="IPR043504">
    <property type="entry name" value="Peptidase_S1_PA_chymotrypsin"/>
</dbReference>
<dbReference type="AlphaFoldDB" id="A0AB39ZNU8"/>
<dbReference type="GO" id="GO:0005576">
    <property type="term" value="C:extracellular region"/>
    <property type="evidence" value="ECO:0007669"/>
    <property type="project" value="UniProtKB-SubCell"/>
</dbReference>
<dbReference type="SMART" id="SM00020">
    <property type="entry name" value="Tryp_SPc"/>
    <property type="match status" value="1"/>
</dbReference>
<feature type="domain" description="Peptidase S1" evidence="2">
    <location>
        <begin position="272"/>
        <end position="512"/>
    </location>
</feature>
<dbReference type="InterPro" id="IPR009003">
    <property type="entry name" value="Peptidase_S1_PA"/>
</dbReference>
<feature type="chain" id="PRO_5046255336" evidence="1">
    <location>
        <begin position="18"/>
        <end position="512"/>
    </location>
</feature>
<evidence type="ECO:0000313" key="3">
    <source>
        <dbReference type="Proteomes" id="UP001652628"/>
    </source>
</evidence>
<evidence type="ECO:0000256" key="1">
    <source>
        <dbReference type="SAM" id="SignalP"/>
    </source>
</evidence>
<feature type="signal peptide" evidence="1">
    <location>
        <begin position="1"/>
        <end position="17"/>
    </location>
</feature>
<organism evidence="3 4">
    <name type="scientific">Drosophila suzukii</name>
    <name type="common">Spotted-wing drosophila fruit fly</name>
    <dbReference type="NCBI Taxonomy" id="28584"/>
    <lineage>
        <taxon>Eukaryota</taxon>
        <taxon>Metazoa</taxon>
        <taxon>Ecdysozoa</taxon>
        <taxon>Arthropoda</taxon>
        <taxon>Hexapoda</taxon>
        <taxon>Insecta</taxon>
        <taxon>Pterygota</taxon>
        <taxon>Neoptera</taxon>
        <taxon>Endopterygota</taxon>
        <taxon>Diptera</taxon>
        <taxon>Brachycera</taxon>
        <taxon>Muscomorpha</taxon>
        <taxon>Ephydroidea</taxon>
        <taxon>Drosophilidae</taxon>
        <taxon>Drosophila</taxon>
        <taxon>Sophophora</taxon>
    </lineage>
</organism>
<evidence type="ECO:0000259" key="2">
    <source>
        <dbReference type="PROSITE" id="PS50240"/>
    </source>
</evidence>
<dbReference type="PRINTS" id="PR00722">
    <property type="entry name" value="CHYMOTRYPSIN"/>
</dbReference>
<proteinExistence type="predicted"/>
<dbReference type="PANTHER" id="PTHR24260:SF136">
    <property type="entry name" value="GH08193P-RELATED"/>
    <property type="match status" value="1"/>
</dbReference>
<protein>
    <submittedName>
        <fullName evidence="4">Proclotting enzyme isoform X1</fullName>
    </submittedName>
</protein>
<dbReference type="GO" id="GO:0004252">
    <property type="term" value="F:serine-type endopeptidase activity"/>
    <property type="evidence" value="ECO:0007669"/>
    <property type="project" value="InterPro"/>
</dbReference>
<dbReference type="Gene3D" id="2.40.10.10">
    <property type="entry name" value="Trypsin-like serine proteases"/>
    <property type="match status" value="1"/>
</dbReference>
<dbReference type="InterPro" id="IPR031986">
    <property type="entry name" value="GD_N"/>
</dbReference>
<dbReference type="InterPro" id="IPR001314">
    <property type="entry name" value="Peptidase_S1A"/>
</dbReference>
<dbReference type="InterPro" id="IPR001254">
    <property type="entry name" value="Trypsin_dom"/>
</dbReference>
<dbReference type="GO" id="GO:0006508">
    <property type="term" value="P:proteolysis"/>
    <property type="evidence" value="ECO:0007669"/>
    <property type="project" value="UniProtKB-KW"/>
</dbReference>
<dbReference type="SUPFAM" id="SSF50494">
    <property type="entry name" value="Trypsin-like serine proteases"/>
    <property type="match status" value="1"/>
</dbReference>
<dbReference type="Pfam" id="PF00089">
    <property type="entry name" value="Trypsin"/>
    <property type="match status" value="1"/>
</dbReference>
<dbReference type="RefSeq" id="XP_016938544.4">
    <property type="nucleotide sequence ID" value="XM_017083055.4"/>
</dbReference>
<dbReference type="InterPro" id="IPR051333">
    <property type="entry name" value="CLIP_Serine_Protease"/>
</dbReference>
<keyword evidence="1" id="KW-0732">Signal</keyword>
<keyword evidence="3" id="KW-1185">Reference proteome</keyword>
<dbReference type="InterPro" id="IPR018114">
    <property type="entry name" value="TRYPSIN_HIS"/>
</dbReference>
<reference evidence="4" key="1">
    <citation type="submission" date="2025-08" db="UniProtKB">
        <authorList>
            <consortium name="RefSeq"/>
        </authorList>
    </citation>
    <scope>IDENTIFICATION</scope>
</reference>
<evidence type="ECO:0000313" key="4">
    <source>
        <dbReference type="RefSeq" id="XP_016938544.4"/>
    </source>
</evidence>